<dbReference type="AlphaFoldDB" id="A0A2M8F2H7"/>
<accession>A0A2M8F2H7</accession>
<sequence length="38" mass="4442">EEYIKHNNAHPKPFVWTKTADEIITKVNRGKAILKTLH</sequence>
<dbReference type="EMBL" id="PFSC01000039">
    <property type="protein sequence ID" value="PJC33493.1"/>
    <property type="molecule type" value="Genomic_DNA"/>
</dbReference>
<evidence type="ECO:0000313" key="2">
    <source>
        <dbReference type="Proteomes" id="UP000231383"/>
    </source>
</evidence>
<dbReference type="Proteomes" id="UP000231383">
    <property type="component" value="Unassembled WGS sequence"/>
</dbReference>
<name>A0A2M8F2H7_9BACT</name>
<comment type="caution">
    <text evidence="1">The sequence shown here is derived from an EMBL/GenBank/DDBJ whole genome shotgun (WGS) entry which is preliminary data.</text>
</comment>
<gene>
    <name evidence="1" type="ORF">CO051_01395</name>
</gene>
<reference evidence="2" key="1">
    <citation type="submission" date="2017-09" db="EMBL/GenBank/DDBJ databases">
        <title>Depth-based differentiation of microbial function through sediment-hosted aquifers and enrichment of novel symbionts in the deep terrestrial subsurface.</title>
        <authorList>
            <person name="Probst A.J."/>
            <person name="Ladd B."/>
            <person name="Jarett J.K."/>
            <person name="Geller-Mcgrath D.E."/>
            <person name="Sieber C.M.K."/>
            <person name="Emerson J.B."/>
            <person name="Anantharaman K."/>
            <person name="Thomas B.C."/>
            <person name="Malmstrom R."/>
            <person name="Stieglmeier M."/>
            <person name="Klingl A."/>
            <person name="Woyke T."/>
            <person name="Ryan C.M."/>
            <person name="Banfield J.F."/>
        </authorList>
    </citation>
    <scope>NUCLEOTIDE SEQUENCE [LARGE SCALE GENOMIC DNA]</scope>
</reference>
<proteinExistence type="predicted"/>
<organism evidence="1 2">
    <name type="scientific">Candidatus Roizmanbacteria bacterium CG_4_9_14_0_2_um_filter_39_13</name>
    <dbReference type="NCBI Taxonomy" id="1974839"/>
    <lineage>
        <taxon>Bacteria</taxon>
        <taxon>Candidatus Roizmaniibacteriota</taxon>
    </lineage>
</organism>
<evidence type="ECO:0000313" key="1">
    <source>
        <dbReference type="EMBL" id="PJC33493.1"/>
    </source>
</evidence>
<protein>
    <submittedName>
        <fullName evidence="1">IS630 family transposase</fullName>
    </submittedName>
</protein>
<feature type="non-terminal residue" evidence="1">
    <location>
        <position position="1"/>
    </location>
</feature>